<keyword evidence="2" id="KW-1185">Reference proteome</keyword>
<dbReference type="Proteomes" id="UP000593576">
    <property type="component" value="Unassembled WGS sequence"/>
</dbReference>
<reference evidence="1 2" key="1">
    <citation type="journal article" date="2019" name="Genome Biol. Evol.">
        <title>Insights into the evolution of the New World diploid cottons (Gossypium, subgenus Houzingenia) based on genome sequencing.</title>
        <authorList>
            <person name="Grover C.E."/>
            <person name="Arick M.A. 2nd"/>
            <person name="Thrash A."/>
            <person name="Conover J.L."/>
            <person name="Sanders W.S."/>
            <person name="Peterson D.G."/>
            <person name="Frelichowski J.E."/>
            <person name="Scheffler J.A."/>
            <person name="Scheffler B.E."/>
            <person name="Wendel J.F."/>
        </authorList>
    </citation>
    <scope>NUCLEOTIDE SEQUENCE [LARGE SCALE GENOMIC DNA]</scope>
    <source>
        <strain evidence="1">1</strain>
        <tissue evidence="1">Leaf</tissue>
    </source>
</reference>
<gene>
    <name evidence="1" type="ORF">Goshw_029390</name>
</gene>
<evidence type="ECO:0000313" key="1">
    <source>
        <dbReference type="EMBL" id="MBA0867336.1"/>
    </source>
</evidence>
<accession>A0A7J9M960</accession>
<proteinExistence type="predicted"/>
<protein>
    <submittedName>
        <fullName evidence="1">Uncharacterized protein</fullName>
    </submittedName>
</protein>
<name>A0A7J9M960_GOSSC</name>
<dbReference type="AlphaFoldDB" id="A0A7J9M960"/>
<comment type="caution">
    <text evidence="1">The sequence shown here is derived from an EMBL/GenBank/DDBJ whole genome shotgun (WGS) entry which is preliminary data.</text>
</comment>
<evidence type="ECO:0000313" key="2">
    <source>
        <dbReference type="Proteomes" id="UP000593576"/>
    </source>
</evidence>
<organism evidence="1 2">
    <name type="scientific">Gossypium schwendimanii</name>
    <name type="common">Cotton</name>
    <dbReference type="NCBI Taxonomy" id="34291"/>
    <lineage>
        <taxon>Eukaryota</taxon>
        <taxon>Viridiplantae</taxon>
        <taxon>Streptophyta</taxon>
        <taxon>Embryophyta</taxon>
        <taxon>Tracheophyta</taxon>
        <taxon>Spermatophyta</taxon>
        <taxon>Magnoliopsida</taxon>
        <taxon>eudicotyledons</taxon>
        <taxon>Gunneridae</taxon>
        <taxon>Pentapetalae</taxon>
        <taxon>rosids</taxon>
        <taxon>malvids</taxon>
        <taxon>Malvales</taxon>
        <taxon>Malvaceae</taxon>
        <taxon>Malvoideae</taxon>
        <taxon>Gossypium</taxon>
    </lineage>
</organism>
<dbReference type="EMBL" id="JABFAF010000009">
    <property type="protein sequence ID" value="MBA0867336.1"/>
    <property type="molecule type" value="Genomic_DNA"/>
</dbReference>
<sequence>MPFFVHGLIFQYPRHRGTTPVHLELGG</sequence>